<dbReference type="EMBL" id="BONE01000129">
    <property type="protein sequence ID" value="GIF78266.1"/>
    <property type="molecule type" value="Genomic_DNA"/>
</dbReference>
<dbReference type="SUPFAM" id="SSF69318">
    <property type="entry name" value="Integrin alpha N-terminal domain"/>
    <property type="match status" value="1"/>
</dbReference>
<protein>
    <recommendedName>
        <fullName evidence="2">M23ase beta-sheet core domain-containing protein</fullName>
    </recommendedName>
</protein>
<gene>
    <name evidence="3" type="ORF">Asi02nite_77840</name>
</gene>
<reference evidence="3 4" key="1">
    <citation type="submission" date="2021-01" db="EMBL/GenBank/DDBJ databases">
        <title>Whole genome shotgun sequence of Asanoa siamensis NBRC 107932.</title>
        <authorList>
            <person name="Komaki H."/>
            <person name="Tamura T."/>
        </authorList>
    </citation>
    <scope>NUCLEOTIDE SEQUENCE [LARGE SCALE GENOMIC DNA]</scope>
    <source>
        <strain evidence="3 4">NBRC 107932</strain>
    </source>
</reference>
<dbReference type="PANTHER" id="PTHR21666:SF270">
    <property type="entry name" value="MUREIN HYDROLASE ACTIVATOR ENVC"/>
    <property type="match status" value="1"/>
</dbReference>
<evidence type="ECO:0000256" key="1">
    <source>
        <dbReference type="SAM" id="SignalP"/>
    </source>
</evidence>
<sequence length="400" mass="42094">MAMAALAAIAISVLDASAAGAAGPRPNFRAPWPCGQQREYYHHATEVNNAIDFNIAGNGDLGTPALASASGTVIEAVRNHPGYGNYVRLSHANGWFSLVAHLDSISVSVGQAVQTGHELGKVGNTGNSSGPHLHYEQEADNIGNNQPIVIDGVALRYNSTPALHRSGNCGGGGFDDIGVYRPAEATFYLKGGPAVHFGNPNFRPLMGDWNGDGLDTPGVFRPDNRTFYLKNSNTSGNADGVYGFGNATDIPVAGDWNGDGTTGFGVFRPSNGTFYLKNQFDNTGVAEITAVFGTDGDIPVAGDWDGNGTDTIGVYRPSERAFYLRNVNSSGASQGRFVYGNPGDKPIVGDWNGDVYDTIGVYRPSNGVFYLKNSNNNDGEADIAVGYGSPGDVPISGSWR</sequence>
<accession>A0ABQ4D3Z6</accession>
<evidence type="ECO:0000313" key="4">
    <source>
        <dbReference type="Proteomes" id="UP000604117"/>
    </source>
</evidence>
<evidence type="ECO:0000313" key="3">
    <source>
        <dbReference type="EMBL" id="GIF78266.1"/>
    </source>
</evidence>
<dbReference type="InterPro" id="IPR050570">
    <property type="entry name" value="Cell_wall_metabolism_enzyme"/>
</dbReference>
<dbReference type="Proteomes" id="UP000604117">
    <property type="component" value="Unassembled WGS sequence"/>
</dbReference>
<name>A0ABQ4D3Z6_9ACTN</name>
<dbReference type="InterPro" id="IPR028994">
    <property type="entry name" value="Integrin_alpha_N"/>
</dbReference>
<dbReference type="Pfam" id="PF01551">
    <property type="entry name" value="Peptidase_M23"/>
    <property type="match status" value="1"/>
</dbReference>
<feature type="chain" id="PRO_5045200825" description="M23ase beta-sheet core domain-containing protein" evidence="1">
    <location>
        <begin position="22"/>
        <end position="400"/>
    </location>
</feature>
<feature type="signal peptide" evidence="1">
    <location>
        <begin position="1"/>
        <end position="21"/>
    </location>
</feature>
<dbReference type="InterPro" id="IPR016047">
    <property type="entry name" value="M23ase_b-sheet_dom"/>
</dbReference>
<dbReference type="SUPFAM" id="SSF51261">
    <property type="entry name" value="Duplicated hybrid motif"/>
    <property type="match status" value="1"/>
</dbReference>
<keyword evidence="4" id="KW-1185">Reference proteome</keyword>
<comment type="caution">
    <text evidence="3">The sequence shown here is derived from an EMBL/GenBank/DDBJ whole genome shotgun (WGS) entry which is preliminary data.</text>
</comment>
<dbReference type="PANTHER" id="PTHR21666">
    <property type="entry name" value="PEPTIDASE-RELATED"/>
    <property type="match status" value="1"/>
</dbReference>
<dbReference type="CDD" id="cd12797">
    <property type="entry name" value="M23_peptidase"/>
    <property type="match status" value="1"/>
</dbReference>
<dbReference type="Gene3D" id="2.70.70.10">
    <property type="entry name" value="Glucose Permease (Domain IIA)"/>
    <property type="match status" value="1"/>
</dbReference>
<keyword evidence="1" id="KW-0732">Signal</keyword>
<organism evidence="3 4">
    <name type="scientific">Asanoa siamensis</name>
    <dbReference type="NCBI Taxonomy" id="926357"/>
    <lineage>
        <taxon>Bacteria</taxon>
        <taxon>Bacillati</taxon>
        <taxon>Actinomycetota</taxon>
        <taxon>Actinomycetes</taxon>
        <taxon>Micromonosporales</taxon>
        <taxon>Micromonosporaceae</taxon>
        <taxon>Asanoa</taxon>
    </lineage>
</organism>
<feature type="domain" description="M23ase beta-sheet core" evidence="2">
    <location>
        <begin position="59"/>
        <end position="139"/>
    </location>
</feature>
<dbReference type="InterPro" id="IPR011055">
    <property type="entry name" value="Dup_hybrid_motif"/>
</dbReference>
<proteinExistence type="predicted"/>
<evidence type="ECO:0000259" key="2">
    <source>
        <dbReference type="Pfam" id="PF01551"/>
    </source>
</evidence>